<evidence type="ECO:0000313" key="2">
    <source>
        <dbReference type="EMBL" id="VDP08046.1"/>
    </source>
</evidence>
<reference evidence="4" key="2">
    <citation type="submission" date="2019-09" db="UniProtKB">
        <authorList>
            <consortium name="WormBaseParasite"/>
        </authorList>
    </citation>
    <scope>IDENTIFICATION</scope>
</reference>
<dbReference type="PANTHER" id="PTHR47027:SF28">
    <property type="entry name" value="ENDONUCLEASE-REVERSE TRANSCRIPTASE"/>
    <property type="match status" value="1"/>
</dbReference>
<name>A0A183G633_HELPZ</name>
<feature type="domain" description="Reverse transcriptase" evidence="1">
    <location>
        <begin position="1"/>
        <end position="111"/>
    </location>
</feature>
<dbReference type="WBParaSite" id="HPBE_0001713501-mRNA-1">
    <property type="protein sequence ID" value="HPBE_0001713501-mRNA-1"/>
    <property type="gene ID" value="HPBE_0001713501"/>
</dbReference>
<evidence type="ECO:0000313" key="3">
    <source>
        <dbReference type="Proteomes" id="UP000050761"/>
    </source>
</evidence>
<dbReference type="SUPFAM" id="SSF56672">
    <property type="entry name" value="DNA/RNA polymerases"/>
    <property type="match status" value="1"/>
</dbReference>
<dbReference type="InterPro" id="IPR043502">
    <property type="entry name" value="DNA/RNA_pol_sf"/>
</dbReference>
<reference evidence="2 3" key="1">
    <citation type="submission" date="2018-11" db="EMBL/GenBank/DDBJ databases">
        <authorList>
            <consortium name="Pathogen Informatics"/>
        </authorList>
    </citation>
    <scope>NUCLEOTIDE SEQUENCE [LARGE SCALE GENOMIC DNA]</scope>
</reference>
<organism evidence="3 4">
    <name type="scientific">Heligmosomoides polygyrus</name>
    <name type="common">Parasitic roundworm</name>
    <dbReference type="NCBI Taxonomy" id="6339"/>
    <lineage>
        <taxon>Eukaryota</taxon>
        <taxon>Metazoa</taxon>
        <taxon>Ecdysozoa</taxon>
        <taxon>Nematoda</taxon>
        <taxon>Chromadorea</taxon>
        <taxon>Rhabditida</taxon>
        <taxon>Rhabditina</taxon>
        <taxon>Rhabditomorpha</taxon>
        <taxon>Strongyloidea</taxon>
        <taxon>Heligmosomidae</taxon>
        <taxon>Heligmosomoides</taxon>
    </lineage>
</organism>
<dbReference type="EMBL" id="UZAH01029820">
    <property type="protein sequence ID" value="VDP08046.1"/>
    <property type="molecule type" value="Genomic_DNA"/>
</dbReference>
<sequence>MEFPISVGVHQGSALSPLLFVVVMDAITRDLQKAAPWTLLYADDVMLACEYKPELERQAQEWCDRLALFGLKLNVKKTEYLTTDVNELRSIKINGTDLSRVTSFKYLGSTVTSDDSLKLEVNARVSAAWSKWRSLTGVLCDKTIPEYLKSKVYRTVVRPVATYGAECWPVTKEIESRLSVMETKMLRWTAGVTRLDRVRNDTIRQRFGVVPIAGKLCEARLRWYGHVLRVNDDTVCKIGQNLEVTGKRPEDARSNVG</sequence>
<gene>
    <name evidence="2" type="ORF">HPBE_LOCUS17134</name>
</gene>
<accession>A0A183G633</accession>
<dbReference type="InterPro" id="IPR000477">
    <property type="entry name" value="RT_dom"/>
</dbReference>
<dbReference type="Gene3D" id="3.30.70.270">
    <property type="match status" value="1"/>
</dbReference>
<proteinExistence type="predicted"/>
<dbReference type="PANTHER" id="PTHR47027">
    <property type="entry name" value="REVERSE TRANSCRIPTASE DOMAIN-CONTAINING PROTEIN"/>
    <property type="match status" value="1"/>
</dbReference>
<protein>
    <submittedName>
        <fullName evidence="4">Reverse transcriptase domain-containing protein</fullName>
    </submittedName>
</protein>
<evidence type="ECO:0000313" key="4">
    <source>
        <dbReference type="WBParaSite" id="HPBE_0001713501-mRNA-1"/>
    </source>
</evidence>
<dbReference type="Proteomes" id="UP000050761">
    <property type="component" value="Unassembled WGS sequence"/>
</dbReference>
<dbReference type="AlphaFoldDB" id="A0A183G633"/>
<keyword evidence="3" id="KW-1185">Reference proteome</keyword>
<accession>A0A3P8ELQ7</accession>
<dbReference type="InterPro" id="IPR043128">
    <property type="entry name" value="Rev_trsase/Diguanyl_cyclase"/>
</dbReference>
<dbReference type="Pfam" id="PF00078">
    <property type="entry name" value="RVT_1"/>
    <property type="match status" value="1"/>
</dbReference>
<dbReference type="OrthoDB" id="5849210at2759"/>
<dbReference type="PROSITE" id="PS50878">
    <property type="entry name" value="RT_POL"/>
    <property type="match status" value="1"/>
</dbReference>
<evidence type="ECO:0000259" key="1">
    <source>
        <dbReference type="PROSITE" id="PS50878"/>
    </source>
</evidence>